<organism evidence="4">
    <name type="scientific">Cyprideis torosa</name>
    <dbReference type="NCBI Taxonomy" id="163714"/>
    <lineage>
        <taxon>Eukaryota</taxon>
        <taxon>Metazoa</taxon>
        <taxon>Ecdysozoa</taxon>
        <taxon>Arthropoda</taxon>
        <taxon>Crustacea</taxon>
        <taxon>Oligostraca</taxon>
        <taxon>Ostracoda</taxon>
        <taxon>Podocopa</taxon>
        <taxon>Podocopida</taxon>
        <taxon>Cytherocopina</taxon>
        <taxon>Cytheroidea</taxon>
        <taxon>Cytherideidae</taxon>
        <taxon>Cyprideis</taxon>
    </lineage>
</organism>
<dbReference type="Pfam" id="PF12796">
    <property type="entry name" value="Ank_2"/>
    <property type="match status" value="1"/>
</dbReference>
<dbReference type="PROSITE" id="PS50088">
    <property type="entry name" value="ANK_REPEAT"/>
    <property type="match status" value="3"/>
</dbReference>
<feature type="compositionally biased region" description="Polar residues" evidence="3">
    <location>
        <begin position="132"/>
        <end position="145"/>
    </location>
</feature>
<dbReference type="InterPro" id="IPR036770">
    <property type="entry name" value="Ankyrin_rpt-contain_sf"/>
</dbReference>
<feature type="region of interest" description="Disordered" evidence="3">
    <location>
        <begin position="104"/>
        <end position="179"/>
    </location>
</feature>
<dbReference type="InterPro" id="IPR011990">
    <property type="entry name" value="TPR-like_helical_dom_sf"/>
</dbReference>
<dbReference type="SMART" id="SM00028">
    <property type="entry name" value="TPR"/>
    <property type="match status" value="2"/>
</dbReference>
<gene>
    <name evidence="4" type="ORF">CTOB1V02_LOCUS4156</name>
</gene>
<dbReference type="InterPro" id="IPR019734">
    <property type="entry name" value="TPR_rpt"/>
</dbReference>
<evidence type="ECO:0000256" key="1">
    <source>
        <dbReference type="ARBA" id="ARBA00022737"/>
    </source>
</evidence>
<dbReference type="PANTHER" id="PTHR24189:SF50">
    <property type="entry name" value="ANKYRIN REPEAT AND SOCS BOX PROTEIN 2"/>
    <property type="match status" value="1"/>
</dbReference>
<dbReference type="InterPro" id="IPR050745">
    <property type="entry name" value="Multifunctional_regulatory"/>
</dbReference>
<name>A0A7R8ZIX8_9CRUS</name>
<dbReference type="PROSITE" id="PS50005">
    <property type="entry name" value="TPR"/>
    <property type="match status" value="1"/>
</dbReference>
<feature type="compositionally biased region" description="Polar residues" evidence="3">
    <location>
        <begin position="492"/>
        <end position="515"/>
    </location>
</feature>
<dbReference type="EMBL" id="OB660780">
    <property type="protein sequence ID" value="CAD7226233.1"/>
    <property type="molecule type" value="Genomic_DNA"/>
</dbReference>
<dbReference type="Pfam" id="PF00023">
    <property type="entry name" value="Ank"/>
    <property type="match status" value="1"/>
</dbReference>
<dbReference type="SUPFAM" id="SSF48452">
    <property type="entry name" value="TPR-like"/>
    <property type="match status" value="1"/>
</dbReference>
<sequence>MTSFGPRSLANLLTEANKQAYVRVTLALFEAKIISTLRSVKLRNVSTDLIARDWLTSTPLDRLKTVGKRNTICKHVHLVAMKHDNYPPDMNIEEIQRALASIEDKDPRDDDFDEDSEAVDAAEVEDNPPTPASSASGCSANTIRRNPQLIYEDDPPTPMSSVSGCSSNRKKRNPQPLHPAVEEYMKARAQYMSTNREDPPDLLWLKSLLPDIVAMDPIEKLEFKQEAANLLLSWGAPVDSRDVDLRTPLIHAAAEGHVGLVEFFIQKGTNVNCGDAEGQTALTLAAAKGRLSVTQWLVRSKAEVDVADHQGRTPLLHALENGKHAIVEFLLSNGATVECCDVSGFRPIDRAVEKGDLRMIELLLKKKGTLLKSTTWKLAEGKNDIIGLLLSKLLNDGRVLLKKGRLEESERRFRYALARMPTDTEDDESDEANLFRSTHVALLLQLAKVKEKMNDIEAAVKLLRDALELQPTNASVVKLLSSLNQREGGEGSSVTSSASRDQPLQSKEGATTQATARDGECPRLEVER</sequence>
<feature type="compositionally biased region" description="Basic and acidic residues" evidence="3">
    <location>
        <begin position="517"/>
        <end position="528"/>
    </location>
</feature>
<proteinExistence type="predicted"/>
<evidence type="ECO:0000313" key="4">
    <source>
        <dbReference type="EMBL" id="CAD7226233.1"/>
    </source>
</evidence>
<reference evidence="4" key="1">
    <citation type="submission" date="2020-11" db="EMBL/GenBank/DDBJ databases">
        <authorList>
            <person name="Tran Van P."/>
        </authorList>
    </citation>
    <scope>NUCLEOTIDE SEQUENCE</scope>
</reference>
<dbReference type="PROSITE" id="PS50297">
    <property type="entry name" value="ANK_REP_REGION"/>
    <property type="match status" value="3"/>
</dbReference>
<dbReference type="Gene3D" id="1.25.40.20">
    <property type="entry name" value="Ankyrin repeat-containing domain"/>
    <property type="match status" value="1"/>
</dbReference>
<keyword evidence="1" id="KW-0677">Repeat</keyword>
<dbReference type="InterPro" id="IPR002110">
    <property type="entry name" value="Ankyrin_rpt"/>
</dbReference>
<dbReference type="OrthoDB" id="6381223at2759"/>
<dbReference type="AlphaFoldDB" id="A0A7R8ZIX8"/>
<dbReference type="PANTHER" id="PTHR24189">
    <property type="entry name" value="MYOTROPHIN"/>
    <property type="match status" value="1"/>
</dbReference>
<dbReference type="Gene3D" id="1.25.40.10">
    <property type="entry name" value="Tetratricopeptide repeat domain"/>
    <property type="match status" value="1"/>
</dbReference>
<feature type="region of interest" description="Disordered" evidence="3">
    <location>
        <begin position="486"/>
        <end position="528"/>
    </location>
</feature>
<feature type="compositionally biased region" description="Acidic residues" evidence="3">
    <location>
        <begin position="109"/>
        <end position="126"/>
    </location>
</feature>
<protein>
    <submittedName>
        <fullName evidence="4">Uncharacterized protein</fullName>
    </submittedName>
</protein>
<accession>A0A7R8ZIX8</accession>
<dbReference type="SUPFAM" id="SSF48403">
    <property type="entry name" value="Ankyrin repeat"/>
    <property type="match status" value="1"/>
</dbReference>
<evidence type="ECO:0000256" key="3">
    <source>
        <dbReference type="SAM" id="MobiDB-lite"/>
    </source>
</evidence>
<keyword evidence="2" id="KW-0040">ANK repeat</keyword>
<dbReference type="SMART" id="SM00248">
    <property type="entry name" value="ANK"/>
    <property type="match status" value="4"/>
</dbReference>
<evidence type="ECO:0000256" key="2">
    <source>
        <dbReference type="ARBA" id="ARBA00023043"/>
    </source>
</evidence>